<reference evidence="1 2" key="1">
    <citation type="journal article" date="2020" name="J Geophys Res Biogeosci">
        <title>Magnetotaxis as an Adaptation to Enable Bacterial Shuttling of Microbial Sulfur and Sulfur Cycling Across Aquatic Oxic#Anoxic Interfaces.</title>
        <authorList>
            <person name="Li J."/>
            <person name="Liu P."/>
            <person name="Wang J."/>
            <person name="Roberts A.P."/>
            <person name="Pan Y."/>
        </authorList>
    </citation>
    <scope>NUCLEOTIDE SEQUENCE [LARGE SCALE GENOMIC DNA]</scope>
    <source>
        <strain evidence="1 2">MYR-1_YQ</strain>
    </source>
</reference>
<dbReference type="RefSeq" id="WP_218252727.1">
    <property type="nucleotide sequence ID" value="NZ_JABXWD010000196.1"/>
</dbReference>
<evidence type="ECO:0000313" key="2">
    <source>
        <dbReference type="Proteomes" id="UP001196980"/>
    </source>
</evidence>
<keyword evidence="2" id="KW-1185">Reference proteome</keyword>
<evidence type="ECO:0008006" key="3">
    <source>
        <dbReference type="Google" id="ProtNLM"/>
    </source>
</evidence>
<organism evidence="1 2">
    <name type="scientific">Candidatus Magnetobacterium casense</name>
    <dbReference type="NCBI Taxonomy" id="1455061"/>
    <lineage>
        <taxon>Bacteria</taxon>
        <taxon>Pseudomonadati</taxon>
        <taxon>Nitrospirota</taxon>
        <taxon>Thermodesulfovibrionia</taxon>
        <taxon>Thermodesulfovibrionales</taxon>
        <taxon>Candidatus Magnetobacteriaceae</taxon>
        <taxon>Candidatus Magnetobacterium</taxon>
    </lineage>
</organism>
<comment type="caution">
    <text evidence="1">The sequence shown here is derived from an EMBL/GenBank/DDBJ whole genome shotgun (WGS) entry which is preliminary data.</text>
</comment>
<gene>
    <name evidence="1" type="ORF">HWQ67_10965</name>
</gene>
<proteinExistence type="predicted"/>
<accession>A0ABS6RZS1</accession>
<name>A0ABS6RZS1_9BACT</name>
<dbReference type="EMBL" id="JABXWD010000196">
    <property type="protein sequence ID" value="MBV6342106.1"/>
    <property type="molecule type" value="Genomic_DNA"/>
</dbReference>
<evidence type="ECO:0000313" key="1">
    <source>
        <dbReference type="EMBL" id="MBV6342106.1"/>
    </source>
</evidence>
<sequence>MMELNKDITSALENLLKLFFDKGVSTGTAGNVVQCNSSNTGRGKGRAFGKSGGRQCGCP</sequence>
<dbReference type="Proteomes" id="UP001196980">
    <property type="component" value="Unassembled WGS sequence"/>
</dbReference>
<protein>
    <recommendedName>
        <fullName evidence="3">Transposase</fullName>
    </recommendedName>
</protein>